<evidence type="ECO:0000313" key="4">
    <source>
        <dbReference type="EMBL" id="KAG0316472.1"/>
    </source>
</evidence>
<keyword evidence="5" id="KW-1185">Reference proteome</keyword>
<reference evidence="4" key="1">
    <citation type="journal article" date="2020" name="Fungal Divers.">
        <title>Resolving the Mortierellaceae phylogeny through synthesis of multi-gene phylogenetics and phylogenomics.</title>
        <authorList>
            <person name="Vandepol N."/>
            <person name="Liber J."/>
            <person name="Desiro A."/>
            <person name="Na H."/>
            <person name="Kennedy M."/>
            <person name="Barry K."/>
            <person name="Grigoriev I.V."/>
            <person name="Miller A.N."/>
            <person name="O'Donnell K."/>
            <person name="Stajich J.E."/>
            <person name="Bonito G."/>
        </authorList>
    </citation>
    <scope>NUCLEOTIDE SEQUENCE</scope>
    <source>
        <strain evidence="4">REB-010B</strain>
    </source>
</reference>
<dbReference type="EMBL" id="JAAAIP010000478">
    <property type="protein sequence ID" value="KAG0316472.1"/>
    <property type="molecule type" value="Genomic_DNA"/>
</dbReference>
<evidence type="ECO:0000256" key="3">
    <source>
        <dbReference type="SAM" id="Phobius"/>
    </source>
</evidence>
<comment type="caution">
    <text evidence="4">The sequence shown here is derived from an EMBL/GenBank/DDBJ whole genome shotgun (WGS) entry which is preliminary data.</text>
</comment>
<feature type="transmembrane region" description="Helical" evidence="3">
    <location>
        <begin position="16"/>
        <end position="33"/>
    </location>
</feature>
<organism evidence="4 5">
    <name type="scientific">Dissophora globulifera</name>
    <dbReference type="NCBI Taxonomy" id="979702"/>
    <lineage>
        <taxon>Eukaryota</taxon>
        <taxon>Fungi</taxon>
        <taxon>Fungi incertae sedis</taxon>
        <taxon>Mucoromycota</taxon>
        <taxon>Mortierellomycotina</taxon>
        <taxon>Mortierellomycetes</taxon>
        <taxon>Mortierellales</taxon>
        <taxon>Mortierellaceae</taxon>
        <taxon>Dissophora</taxon>
    </lineage>
</organism>
<keyword evidence="1" id="KW-0175">Coiled coil</keyword>
<feature type="transmembrane region" description="Helical" evidence="3">
    <location>
        <begin position="45"/>
        <end position="68"/>
    </location>
</feature>
<name>A0A9P6RBB9_9FUNG</name>
<dbReference type="AlphaFoldDB" id="A0A9P6RBB9"/>
<proteinExistence type="predicted"/>
<evidence type="ECO:0000256" key="2">
    <source>
        <dbReference type="SAM" id="MobiDB-lite"/>
    </source>
</evidence>
<evidence type="ECO:0000256" key="1">
    <source>
        <dbReference type="SAM" id="Coils"/>
    </source>
</evidence>
<keyword evidence="3" id="KW-0472">Membrane</keyword>
<keyword evidence="3" id="KW-1133">Transmembrane helix</keyword>
<protein>
    <submittedName>
        <fullName evidence="4">Uncharacterized protein</fullName>
    </submittedName>
</protein>
<gene>
    <name evidence="4" type="ORF">BGZ99_006865</name>
</gene>
<sequence>MLNHDYPAWHKPAQRALFLIAVVLGISLPVIYGSSRKPRRISAQAMGAILGAYFGLWAVFSLVVRFLVPSPKAVSTLPTYTPEPIPEPVFLHSPSRADALPSSPAIRSSTAISQRAVVRGPRFANDDDDIVVEEASALSPTIAATPAAAGAGRNNVTFQAHLGGYASGSNSSEAAYPTFAAYRQSQRGNFDAFAQRIKRAFETSQQEREQLQQQQQLKQELQDQQQVGQVGQAGNEGLGLQPLTQAAGSVRSINNTANTSTVSLSNDPNPNSTAWSRSTSGAVSVFGDLAERIRNGSIFTRSQNFLPATRSSADPATASQTLQPQHQHSEAASTADISVMELMASTSVEAEQGDGNKNHYHFRDGSVPVPLVNLEPLADEKEEKKSLERINGLQLRRTPSEDTVVVTMDGIQRPSVNQHQVESSVEGNTAEQAGTYLATGAAAGPGDAIVSPAFTDTSTLSGNGSDKDN</sequence>
<keyword evidence="3" id="KW-0812">Transmembrane</keyword>
<feature type="region of interest" description="Disordered" evidence="2">
    <location>
        <begin position="259"/>
        <end position="279"/>
    </location>
</feature>
<feature type="region of interest" description="Disordered" evidence="2">
    <location>
        <begin position="309"/>
        <end position="333"/>
    </location>
</feature>
<feature type="coiled-coil region" evidence="1">
    <location>
        <begin position="194"/>
        <end position="227"/>
    </location>
</feature>
<dbReference type="OrthoDB" id="2387083at2759"/>
<dbReference type="Proteomes" id="UP000738325">
    <property type="component" value="Unassembled WGS sequence"/>
</dbReference>
<evidence type="ECO:0000313" key="5">
    <source>
        <dbReference type="Proteomes" id="UP000738325"/>
    </source>
</evidence>
<accession>A0A9P6RBB9</accession>